<dbReference type="PANTHER" id="PTHR45913">
    <property type="entry name" value="EPM2A-INTERACTING PROTEIN 1"/>
    <property type="match status" value="1"/>
</dbReference>
<proteinExistence type="predicted"/>
<dbReference type="OrthoDB" id="1101576at2759"/>
<evidence type="ECO:0000313" key="1">
    <source>
        <dbReference type="EMBL" id="GBP39153.1"/>
    </source>
</evidence>
<sequence>MHEASCEISLLIAKEKKSHNIWETLVKPCMMKAAEIVLGPEATKTKAVDVMAAVAKHELLWENSIGVYIDGAPATFGSRSGFIQLVKEKNPNITATHCFVHRQALVAKTLDRTEHKTLLFHTEVRWLSKGNMLARLYELRYEVIKFLENHNPFHVNVDALPNPRQEEVVEIKSSSAAKYDFDKTGTALFWVKYSKIFPKIAEKIPQLYLLFSSTYLCERRFSV</sequence>
<protein>
    <submittedName>
        <fullName evidence="1">SCAN domain-containing protein 3</fullName>
    </submittedName>
</protein>
<dbReference type="EMBL" id="BGZK01000360">
    <property type="protein sequence ID" value="GBP39153.1"/>
    <property type="molecule type" value="Genomic_DNA"/>
</dbReference>
<dbReference type="AlphaFoldDB" id="A0A4C1VKM6"/>
<gene>
    <name evidence="1" type="primary">ZBED9</name>
    <name evidence="1" type="ORF">EVAR_27113_1</name>
</gene>
<name>A0A4C1VKM6_EUMVA</name>
<evidence type="ECO:0000313" key="2">
    <source>
        <dbReference type="Proteomes" id="UP000299102"/>
    </source>
</evidence>
<comment type="caution">
    <text evidence="1">The sequence shown here is derived from an EMBL/GenBank/DDBJ whole genome shotgun (WGS) entry which is preliminary data.</text>
</comment>
<organism evidence="1 2">
    <name type="scientific">Eumeta variegata</name>
    <name type="common">Bagworm moth</name>
    <name type="synonym">Eumeta japonica</name>
    <dbReference type="NCBI Taxonomy" id="151549"/>
    <lineage>
        <taxon>Eukaryota</taxon>
        <taxon>Metazoa</taxon>
        <taxon>Ecdysozoa</taxon>
        <taxon>Arthropoda</taxon>
        <taxon>Hexapoda</taxon>
        <taxon>Insecta</taxon>
        <taxon>Pterygota</taxon>
        <taxon>Neoptera</taxon>
        <taxon>Endopterygota</taxon>
        <taxon>Lepidoptera</taxon>
        <taxon>Glossata</taxon>
        <taxon>Ditrysia</taxon>
        <taxon>Tineoidea</taxon>
        <taxon>Psychidae</taxon>
        <taxon>Oiketicinae</taxon>
        <taxon>Eumeta</taxon>
    </lineage>
</organism>
<dbReference type="STRING" id="151549.A0A4C1VKM6"/>
<keyword evidence="2" id="KW-1185">Reference proteome</keyword>
<accession>A0A4C1VKM6</accession>
<reference evidence="1 2" key="1">
    <citation type="journal article" date="2019" name="Commun. Biol.">
        <title>The bagworm genome reveals a unique fibroin gene that provides high tensile strength.</title>
        <authorList>
            <person name="Kono N."/>
            <person name="Nakamura H."/>
            <person name="Ohtoshi R."/>
            <person name="Tomita M."/>
            <person name="Numata K."/>
            <person name="Arakawa K."/>
        </authorList>
    </citation>
    <scope>NUCLEOTIDE SEQUENCE [LARGE SCALE GENOMIC DNA]</scope>
</reference>
<dbReference type="PANTHER" id="PTHR45913:SF19">
    <property type="entry name" value="LOW QUALITY PROTEIN: ZINC FINGER BED DOMAIN-CONTAINING PROTEIN 5-LIKE"/>
    <property type="match status" value="1"/>
</dbReference>
<dbReference type="Proteomes" id="UP000299102">
    <property type="component" value="Unassembled WGS sequence"/>
</dbReference>